<dbReference type="Proteomes" id="UP000637578">
    <property type="component" value="Unassembled WGS sequence"/>
</dbReference>
<gene>
    <name evidence="2" type="ORF">GCM10012275_03440</name>
</gene>
<feature type="region of interest" description="Disordered" evidence="1">
    <location>
        <begin position="1"/>
        <end position="44"/>
    </location>
</feature>
<organism evidence="2 3">
    <name type="scientific">Longimycelium tulufanense</name>
    <dbReference type="NCBI Taxonomy" id="907463"/>
    <lineage>
        <taxon>Bacteria</taxon>
        <taxon>Bacillati</taxon>
        <taxon>Actinomycetota</taxon>
        <taxon>Actinomycetes</taxon>
        <taxon>Pseudonocardiales</taxon>
        <taxon>Pseudonocardiaceae</taxon>
        <taxon>Longimycelium</taxon>
    </lineage>
</organism>
<evidence type="ECO:0000313" key="2">
    <source>
        <dbReference type="EMBL" id="GGM35482.1"/>
    </source>
</evidence>
<reference evidence="2" key="1">
    <citation type="journal article" date="2014" name="Int. J. Syst. Evol. Microbiol.">
        <title>Complete genome sequence of Corynebacterium casei LMG S-19264T (=DSM 44701T), isolated from a smear-ripened cheese.</title>
        <authorList>
            <consortium name="US DOE Joint Genome Institute (JGI-PGF)"/>
            <person name="Walter F."/>
            <person name="Albersmeier A."/>
            <person name="Kalinowski J."/>
            <person name="Ruckert C."/>
        </authorList>
    </citation>
    <scope>NUCLEOTIDE SEQUENCE</scope>
    <source>
        <strain evidence="2">CGMCC 4.5737</strain>
    </source>
</reference>
<evidence type="ECO:0000313" key="3">
    <source>
        <dbReference type="Proteomes" id="UP000637578"/>
    </source>
</evidence>
<dbReference type="AlphaFoldDB" id="A0A8J3FS95"/>
<accession>A0A8J3FS95</accession>
<feature type="compositionally biased region" description="Basic residues" evidence="1">
    <location>
        <begin position="1"/>
        <end position="17"/>
    </location>
</feature>
<keyword evidence="3" id="KW-1185">Reference proteome</keyword>
<protein>
    <recommendedName>
        <fullName evidence="4">ATP/GTP-binding protein</fullName>
    </recommendedName>
</protein>
<name>A0A8J3FS95_9PSEU</name>
<dbReference type="EMBL" id="BMMK01000001">
    <property type="protein sequence ID" value="GGM35482.1"/>
    <property type="molecule type" value="Genomic_DNA"/>
</dbReference>
<reference evidence="2" key="2">
    <citation type="submission" date="2020-09" db="EMBL/GenBank/DDBJ databases">
        <authorList>
            <person name="Sun Q."/>
            <person name="Zhou Y."/>
        </authorList>
    </citation>
    <scope>NUCLEOTIDE SEQUENCE</scope>
    <source>
        <strain evidence="2">CGMCC 4.5737</strain>
    </source>
</reference>
<proteinExistence type="predicted"/>
<evidence type="ECO:0000256" key="1">
    <source>
        <dbReference type="SAM" id="MobiDB-lite"/>
    </source>
</evidence>
<evidence type="ECO:0008006" key="4">
    <source>
        <dbReference type="Google" id="ProtNLM"/>
    </source>
</evidence>
<comment type="caution">
    <text evidence="2">The sequence shown here is derived from an EMBL/GenBank/DDBJ whole genome shotgun (WGS) entry which is preliminary data.</text>
</comment>
<sequence>MRTVPRRHRPARARRSAHAGEPRPLAGAGWARRESGPDGNWLVRTVPGTQTVKTYRCPGCDHEIRPGTPHVVAWPADENGSAADRRHWHGGCWNARLHRWPTRRRW</sequence>